<dbReference type="Gene3D" id="3.90.780.10">
    <property type="entry name" value="5'-Nucleotidase, C-terminal domain"/>
    <property type="match status" value="1"/>
</dbReference>
<dbReference type="InterPro" id="IPR006179">
    <property type="entry name" value="5_nucleotidase/apyrase"/>
</dbReference>
<gene>
    <name evidence="5" type="ORF">QP029_11680</name>
</gene>
<dbReference type="RefSeq" id="WP_284874455.1">
    <property type="nucleotide sequence ID" value="NZ_CP126970.1"/>
</dbReference>
<reference evidence="5 6" key="1">
    <citation type="submission" date="2023-05" db="EMBL/GenBank/DDBJ databases">
        <title>Corynebacterium suedekumii sp. nov. and Corynebacterium breve sp. nov. isolated from raw cow's milk.</title>
        <authorList>
            <person name="Baer M.K."/>
            <person name="Mehl L."/>
            <person name="Hellmuth R."/>
            <person name="Marke G."/>
            <person name="Lipski A."/>
        </authorList>
    </citation>
    <scope>NUCLEOTIDE SEQUENCE [LARGE SCALE GENOMIC DNA]</scope>
    <source>
        <strain evidence="5 6">LM112</strain>
    </source>
</reference>
<dbReference type="PRINTS" id="PR01607">
    <property type="entry name" value="APYRASEFAMLY"/>
</dbReference>
<keyword evidence="2 5" id="KW-0378">Hydrolase</keyword>
<evidence type="ECO:0000259" key="4">
    <source>
        <dbReference type="Pfam" id="PF02872"/>
    </source>
</evidence>
<dbReference type="InterPro" id="IPR036907">
    <property type="entry name" value="5'-Nucleotdase_C_sf"/>
</dbReference>
<dbReference type="PANTHER" id="PTHR11575:SF24">
    <property type="entry name" value="5'-NUCLEOTIDASE"/>
    <property type="match status" value="1"/>
</dbReference>
<dbReference type="Pfam" id="PF02872">
    <property type="entry name" value="5_nucleotid_C"/>
    <property type="match status" value="1"/>
</dbReference>
<sequence length="681" mass="71065">MNKSRRLGRLIAATTTASVALTLAPAAIAQETVEFSVSNITDFHGYLEFDDYNGYLGAALLAGLNNQINGDENVFTTSGDNVGGSNFVSAISNDEDTLQALNAAGVDVSAVGNHEFDQGQDDLRNRIVPASDYPILGANVYRNGERILPAHDIQERNGVRIAFVGTVTPQTAKKVAPSAIEGVEFRDPVAETNQVARELIDGDQADVVIALMHDDAASLAAGFDTDYVDAVFGGDSHVVHAAQTPIIAAQSGEYGKILTDIDFTFNPTTREITAAEITQYDLAAAQATGATPDATVAAIVDQARTQADVLGAEQVATLANSFSRGNDYGLDQNGNPTTGNNRGSESTLNHLIAEAGRASMADFLGEEVDLGFMNAGGVRQDLPAGEVTYRDVFNIQPFGNGIAVGKLTGADILLALEQQWKDAAASRPRLALGFSDGFSYSYDPTAPQGERVIEATLHGEAIDPARTYSVAMSSFLFDGGDGFDAFTNVTDYRDVGYKDVTALADYLEANPAVEPRGAQGDVGVTIDGTLAAGETVTLNLTSLNYSTETEPQATAVTATLGDATGTADIDTRFIPEFDRYNEHGTATVELTIPEGLTGTQQIIITTDTGTEVTVPVTIDGTDAGTGDDDSDGSSAGSSAAGIVAILAAVAGILGGVQFFAPELFAGVTSQIEAQINALLNP</sequence>
<comment type="similarity">
    <text evidence="2">Belongs to the 5'-nucleotidase family.</text>
</comment>
<feature type="domain" description="Calcineurin-like phosphoesterase" evidence="3">
    <location>
        <begin position="40"/>
        <end position="238"/>
    </location>
</feature>
<dbReference type="GO" id="GO:0016787">
    <property type="term" value="F:hydrolase activity"/>
    <property type="evidence" value="ECO:0007669"/>
    <property type="project" value="UniProtKB-KW"/>
</dbReference>
<keyword evidence="6" id="KW-1185">Reference proteome</keyword>
<accession>A0ABY8VLB1</accession>
<organism evidence="5 6">
    <name type="scientific">Corynebacterium suedekumii</name>
    <dbReference type="NCBI Taxonomy" id="3049801"/>
    <lineage>
        <taxon>Bacteria</taxon>
        <taxon>Bacillati</taxon>
        <taxon>Actinomycetota</taxon>
        <taxon>Actinomycetes</taxon>
        <taxon>Mycobacteriales</taxon>
        <taxon>Corynebacteriaceae</taxon>
        <taxon>Corynebacterium</taxon>
    </lineage>
</organism>
<dbReference type="SUPFAM" id="SSF55816">
    <property type="entry name" value="5'-nucleotidase (syn. UDP-sugar hydrolase), C-terminal domain"/>
    <property type="match status" value="1"/>
</dbReference>
<protein>
    <submittedName>
        <fullName evidence="5">Bifunctional UDP-sugar hydrolase/5'-nucleotidase</fullName>
    </submittedName>
</protein>
<dbReference type="Pfam" id="PF00149">
    <property type="entry name" value="Metallophos"/>
    <property type="match status" value="1"/>
</dbReference>
<dbReference type="EMBL" id="CP126970">
    <property type="protein sequence ID" value="WIM69862.1"/>
    <property type="molecule type" value="Genomic_DNA"/>
</dbReference>
<dbReference type="Gene3D" id="3.60.21.10">
    <property type="match status" value="1"/>
</dbReference>
<dbReference type="InterPro" id="IPR029052">
    <property type="entry name" value="Metallo-depent_PP-like"/>
</dbReference>
<dbReference type="SUPFAM" id="SSF56300">
    <property type="entry name" value="Metallo-dependent phosphatases"/>
    <property type="match status" value="1"/>
</dbReference>
<feature type="chain" id="PRO_5044953185" evidence="2">
    <location>
        <begin position="30"/>
        <end position="681"/>
    </location>
</feature>
<feature type="signal peptide" evidence="2">
    <location>
        <begin position="1"/>
        <end position="29"/>
    </location>
</feature>
<keyword evidence="1 2" id="KW-0732">Signal</keyword>
<evidence type="ECO:0000313" key="6">
    <source>
        <dbReference type="Proteomes" id="UP001238805"/>
    </source>
</evidence>
<proteinExistence type="inferred from homology"/>
<dbReference type="PANTHER" id="PTHR11575">
    <property type="entry name" value="5'-NUCLEOTIDASE-RELATED"/>
    <property type="match status" value="1"/>
</dbReference>
<dbReference type="InterPro" id="IPR004843">
    <property type="entry name" value="Calcineurin-like_PHP"/>
</dbReference>
<name>A0ABY8VLB1_9CORY</name>
<evidence type="ECO:0000256" key="1">
    <source>
        <dbReference type="ARBA" id="ARBA00022729"/>
    </source>
</evidence>
<evidence type="ECO:0000256" key="2">
    <source>
        <dbReference type="RuleBase" id="RU362119"/>
    </source>
</evidence>
<keyword evidence="2" id="KW-0547">Nucleotide-binding</keyword>
<evidence type="ECO:0000259" key="3">
    <source>
        <dbReference type="Pfam" id="PF00149"/>
    </source>
</evidence>
<dbReference type="Proteomes" id="UP001238805">
    <property type="component" value="Chromosome"/>
</dbReference>
<evidence type="ECO:0000313" key="5">
    <source>
        <dbReference type="EMBL" id="WIM69862.1"/>
    </source>
</evidence>
<dbReference type="InterPro" id="IPR008334">
    <property type="entry name" value="5'-Nucleotdase_C"/>
</dbReference>
<feature type="domain" description="5'-Nucleotidase C-terminal" evidence="4">
    <location>
        <begin position="337"/>
        <end position="487"/>
    </location>
</feature>